<dbReference type="SUPFAM" id="SSF53756">
    <property type="entry name" value="UDP-Glycosyltransferase/glycogen phosphorylase"/>
    <property type="match status" value="1"/>
</dbReference>
<dbReference type="KEGG" id="palw:PSAL_011800"/>
<dbReference type="Pfam" id="PF13692">
    <property type="entry name" value="Glyco_trans_1_4"/>
    <property type="match status" value="1"/>
</dbReference>
<evidence type="ECO:0000313" key="3">
    <source>
        <dbReference type="Proteomes" id="UP000283786"/>
    </source>
</evidence>
<dbReference type="AlphaFoldDB" id="A0A418SC15"/>
<dbReference type="GO" id="GO:0102710">
    <property type="term" value="F:D-inositol-3-phosphate glycosyltransferase activity"/>
    <property type="evidence" value="ECO:0007669"/>
    <property type="project" value="UniProtKB-EC"/>
</dbReference>
<keyword evidence="1 2" id="KW-0808">Transferase</keyword>
<sequence length="355" mass="37700">MTRLSITFAIPGDRYQRTGGYIYESRVLDALRDLGHDVEHLELPDGFPNPTPTELAETRALLRAVSPGRILLLDGFLPGCLGPEGLTGIEAPMVPIIHHPLGLETGLDPARARQLLRDEAAGLRLVRRIVVPSPHTGLLLTRDFGIDSALIDMAAPGFDAPEAAPRPISPPLILSVGLLAQRKGHDVLLRALAQLGDLDWQARIVGGVHDPALAKALHGQAQDPALRGRVTFTGLLSDIEVDRAYAEASLFALATRFEGYGIVFGEAMLRGLPIVTCRAGAVPDTVGEAADLVPPDDPEAFAAALRRSLTDPAHRARRAHASRTVGAALPLWQDTARSIAQTLAVAQGDAGGKSV</sequence>
<organism evidence="2 3">
    <name type="scientific">Pseudooceanicola algae</name>
    <dbReference type="NCBI Taxonomy" id="1537215"/>
    <lineage>
        <taxon>Bacteria</taxon>
        <taxon>Pseudomonadati</taxon>
        <taxon>Pseudomonadota</taxon>
        <taxon>Alphaproteobacteria</taxon>
        <taxon>Rhodobacterales</taxon>
        <taxon>Paracoccaceae</taxon>
        <taxon>Pseudooceanicola</taxon>
    </lineage>
</organism>
<reference evidence="2 3" key="1">
    <citation type="submission" date="2020-08" db="EMBL/GenBank/DDBJ databases">
        <title>Genome sequence of Rhodobacteraceae bacterium Lw-13e.</title>
        <authorList>
            <person name="Poehlein A."/>
            <person name="Wolter L."/>
            <person name="Daniel R."/>
            <person name="Brinkhoff T."/>
        </authorList>
    </citation>
    <scope>NUCLEOTIDE SEQUENCE [LARGE SCALE GENOMIC DNA]</scope>
    <source>
        <strain evidence="2 3">Lw-13e</strain>
    </source>
</reference>
<evidence type="ECO:0000256" key="1">
    <source>
        <dbReference type="ARBA" id="ARBA00022679"/>
    </source>
</evidence>
<dbReference type="CDD" id="cd03801">
    <property type="entry name" value="GT4_PimA-like"/>
    <property type="match status" value="1"/>
</dbReference>
<gene>
    <name evidence="2" type="primary">mshA_2</name>
    <name evidence="2" type="ORF">PSAL_011800</name>
</gene>
<dbReference type="Gene3D" id="3.40.50.2000">
    <property type="entry name" value="Glycogen Phosphorylase B"/>
    <property type="match status" value="2"/>
</dbReference>
<accession>A0A418SC15</accession>
<proteinExistence type="predicted"/>
<evidence type="ECO:0000313" key="2">
    <source>
        <dbReference type="EMBL" id="QPM89950.1"/>
    </source>
</evidence>
<keyword evidence="3" id="KW-1185">Reference proteome</keyword>
<dbReference type="PANTHER" id="PTHR46401:SF2">
    <property type="entry name" value="GLYCOSYLTRANSFERASE WBBK-RELATED"/>
    <property type="match status" value="1"/>
</dbReference>
<dbReference type="GO" id="GO:0009103">
    <property type="term" value="P:lipopolysaccharide biosynthetic process"/>
    <property type="evidence" value="ECO:0007669"/>
    <property type="project" value="TreeGrafter"/>
</dbReference>
<dbReference type="PANTHER" id="PTHR46401">
    <property type="entry name" value="GLYCOSYLTRANSFERASE WBBK-RELATED"/>
    <property type="match status" value="1"/>
</dbReference>
<name>A0A418SC15_9RHOB</name>
<dbReference type="EMBL" id="CP060436">
    <property type="protein sequence ID" value="QPM89950.1"/>
    <property type="molecule type" value="Genomic_DNA"/>
</dbReference>
<keyword evidence="2" id="KW-0328">Glycosyltransferase</keyword>
<dbReference type="Proteomes" id="UP000283786">
    <property type="component" value="Chromosome"/>
</dbReference>
<dbReference type="EC" id="2.4.1.250" evidence="2"/>
<protein>
    <submittedName>
        <fullName evidence="2">D-inositol-3-phosphate glycosyltransferase</fullName>
        <ecNumber evidence="2">2.4.1.250</ecNumber>
    </submittedName>
</protein>
<dbReference type="RefSeq" id="WP_196222890.1">
    <property type="nucleotide sequence ID" value="NZ_CP060436.1"/>
</dbReference>